<keyword evidence="6" id="KW-0333">Golgi apparatus</keyword>
<keyword evidence="6" id="KW-0653">Protein transport</keyword>
<dbReference type="InterPro" id="IPR024298">
    <property type="entry name" value="Sec16_Sec23-bd"/>
</dbReference>
<evidence type="ECO:0000256" key="1">
    <source>
        <dbReference type="ARBA" id="ARBA00004240"/>
    </source>
</evidence>
<dbReference type="GO" id="GO:0007030">
    <property type="term" value="P:Golgi organization"/>
    <property type="evidence" value="ECO:0007669"/>
    <property type="project" value="TreeGrafter"/>
</dbReference>
<dbReference type="InterPro" id="IPR024340">
    <property type="entry name" value="Sec16_CCD"/>
</dbReference>
<feature type="compositionally biased region" description="Low complexity" evidence="7">
    <location>
        <begin position="1893"/>
        <end position="1919"/>
    </location>
</feature>
<keyword evidence="3 6" id="KW-0813">Transport</keyword>
<dbReference type="EMBL" id="BLXT01008064">
    <property type="protein sequence ID" value="GFO45592.1"/>
    <property type="molecule type" value="Genomic_DNA"/>
</dbReference>
<dbReference type="GO" id="GO:0070971">
    <property type="term" value="C:endoplasmic reticulum exit site"/>
    <property type="evidence" value="ECO:0007669"/>
    <property type="project" value="TreeGrafter"/>
</dbReference>
<feature type="compositionally biased region" description="Basic residues" evidence="7">
    <location>
        <begin position="1809"/>
        <end position="1819"/>
    </location>
</feature>
<feature type="compositionally biased region" description="Polar residues" evidence="7">
    <location>
        <begin position="258"/>
        <end position="289"/>
    </location>
</feature>
<feature type="compositionally biased region" description="Polar residues" evidence="7">
    <location>
        <begin position="117"/>
        <end position="151"/>
    </location>
</feature>
<evidence type="ECO:0000256" key="2">
    <source>
        <dbReference type="ARBA" id="ARBA00005927"/>
    </source>
</evidence>
<dbReference type="GO" id="GO:0000139">
    <property type="term" value="C:Golgi membrane"/>
    <property type="evidence" value="ECO:0007669"/>
    <property type="project" value="UniProtKB-SubCell"/>
</dbReference>
<dbReference type="Gene3D" id="1.25.40.1030">
    <property type="match status" value="1"/>
</dbReference>
<feature type="compositionally biased region" description="Polar residues" evidence="7">
    <location>
        <begin position="301"/>
        <end position="311"/>
    </location>
</feature>
<dbReference type="Pfam" id="PF12932">
    <property type="entry name" value="Sec16"/>
    <property type="match status" value="1"/>
</dbReference>
<evidence type="ECO:0000256" key="3">
    <source>
        <dbReference type="ARBA" id="ARBA00022448"/>
    </source>
</evidence>
<feature type="compositionally biased region" description="Low complexity" evidence="7">
    <location>
        <begin position="2196"/>
        <end position="2209"/>
    </location>
</feature>
<comment type="similarity">
    <text evidence="2 6">Belongs to the SEC16 family.</text>
</comment>
<feature type="region of interest" description="Disordered" evidence="7">
    <location>
        <begin position="1345"/>
        <end position="1369"/>
    </location>
</feature>
<feature type="compositionally biased region" description="Polar residues" evidence="7">
    <location>
        <begin position="1"/>
        <end position="14"/>
    </location>
</feature>
<sequence>MSGSWGNSSFQPNMPGQVKLFDPTQFQTPMSAPASGAPSQPGAYSQPSQSSWNSWGNWDWSSDNTNASAGNNQQQQQPGQGLFSGNVQTSESRDTSLASAFSNSGSVSDQHHFYQGHNAQGAQQSQAWNQSWDGAGSEQHQYQPQASTEQQYPAYDQPGAVGGPNEHLQPQHYQEGNGDQNQYGSHQFYEGQYYNQQQHYLQQQQQYNEEPAMTSYQGDALSEQQQQSNQEQNYQHLQYQQGQHQHAHHQGYYDQPYEASSWNATSAGADQWDSSAVQPSPGEQHQEPVQTEPDHSRSAEDQATPQTTETVSFEGKEICIPQHTTPALDAFDDNDNDGTVSGFFGRDDDGDIPSESPRLGRSGGLDVRNQLPVQQAPFHRTHSDISNASLTTLNFPQSEGDDDDDGDPLHHVQELVQRMEATQLAQASSEAAVAMHGAERLQQHQGMSGDSSIAGVPPGGFPAADAVVHASLAGNGDQAQQQDDHGGPQIQSRGDYSGFGGGPSDFNVSNKLDPPNLPLDTDLRPASPDGDDHPGSGGSGASGGSSGLADWEIVPSQISSGRSHSGHSSLDNGVSGGGSGSFFTDKPDGGIASSSSNQGVAPAATSDISVSASADSFPPSLPSPSDSGILSDPAKHQVEQSTVGQGDERTDRGYSGTVTDNPVPHISQQLPVDMQQTVSTAPPPSKLTLPPTVPLKEGDASENPFRRDGKKSPRHASLAQPVNTVSAMPPPPIPSTVPSQGSVSKEQGLSALPSRPKPPQVSSTEDGIPARRRESERISGQKQAHDSSSSQDQRRHHSAFHPVSRPRRTTMSPATTLWDQEDTSNTNILLAPAVPLIINTLNPYSAEAAATSTVNDPVSGTNNRQTGASSSQSKDISHLEAKADSKKGGGDRKVEDPNRSLDSLDEIDDVSRNQKDRSYREQREREERYRREADRDRPSSRVDRPNSRTGGQYHYDRDRPSSRADAYGREDPYRRRAYYRDYGDLSYDERYDRPRSRPDDSRGSRPTSRTGQQEVERPRSRANYDRDREYYGRGDRHRGYGYDPYGRHVDYGYDERDRYYRYYREKEARYARGYYEEYYGAKQAEQYMQQQEQYRNRQQQHRSSSQAGADRSSNHSRQSRGATPAGSRGNTPGAGDPSPGPDYYGRHGSRPTSRADYNRDYYYKGYDYSGYYYDGYGYDPYAYGYGYSGYDDSYNQSYDQGRLTPPKYSYPHTRACFGPSGQLVKVLPNRPADGQPALVELQDVQTLLQACPEAEELRKFPGPLTRANTHKKDVLLFCQQKAKECAENVSMTDRESAQLIWRLLELLIKQNGSVVGTDLSDLLLEGHEPSTHEYALHGLRINQSQSPVTGAGEEDRSSSRGADSPALRVSQDRTVISQASAATAGSAILEREAWIDRFRHLLLYGRKKDALDCAMKNNLWGHALFLASKMDSRTHANVMTRFANSAMRMNDPLQTLYQLMSNRQPAAVTCVSDERWGDWRPHLAMMLSNQTSRSDLDRKSICTLGDTLASKGCLHASHFCYLMAQVTLGTYYKKTSKIVLIGSSHTLPMDEFATMDAIQCTEVYEYAQLLGNPAFCLPHFQALYYCEVIANMIQQYPAWFKPSFVKLVYQLSNKLKFSDPQRLHTSVDAQDPLWIQQLSQISAAFEDGSLQPMSGSATPANLVGGTTTSSESGDYAAGYYNNSYGVSNSGYGNSADVASNLNVTGMENYSGQQQQLDGSNYYNGQQTGADPVDQAQLGVIPEGQQQQQQQQDPSQLQQQQQWTNYGQWPQHDNQGYQAHHHRDQPLHHYHHHQHQLHESQKQQQEFQQHHHHHHHHHQQRQQQHLPHDFLQQHNMTGGGAGADVDSIEPLSPHGSSEITTEDIEDRSSVGGGSQFDGSSTSSALYGQGFGAPQQQQNEQSQEQQQQQQQQHPHFQQFPQGGLPPRASITTNETIEDEANVDDDEEEEEEDEVDASTSGFDYFGNVGQVHKVVAPPHRYRSQSNSSSTDGRRRRTTSGSSTGSVKAAPNRGGGGGGGGGSAAASSTSQSIGGSGAGNDKKPGQQGSGWFGGLFSKFGRKGNNEMILPDDKDPAIVWDAVKQKWVNSDGTEEESHVAAPPPKDIDLMGKPPGAPPSTNSVSAAGGGPPPLQPNATANRFSLKAKGARNQYVDVNNPKPVSVPSNLFNVMAATTTAGSSASATPQVYMPGSAVSTDGGNANMNTSDNTNNSNQGLLSVPDTSDQPAAAEVGVNDGSSNAPQVPQMPMLFNPASLKAGSQGQSHLASAGPGLKYGQRRAYPK</sequence>
<feature type="compositionally biased region" description="Polar residues" evidence="7">
    <location>
        <begin position="809"/>
        <end position="823"/>
    </location>
</feature>
<feature type="compositionally biased region" description="Polar residues" evidence="7">
    <location>
        <begin position="2210"/>
        <end position="2221"/>
    </location>
</feature>
<feature type="region of interest" description="Disordered" evidence="7">
    <location>
        <begin position="1089"/>
        <end position="1157"/>
    </location>
</feature>
<feature type="region of interest" description="Disordered" evidence="7">
    <location>
        <begin position="2084"/>
        <end position="2135"/>
    </location>
</feature>
<feature type="compositionally biased region" description="Acidic residues" evidence="7">
    <location>
        <begin position="1933"/>
        <end position="1953"/>
    </location>
</feature>
<gene>
    <name evidence="10" type="ORF">PoB_007209700</name>
</gene>
<feature type="compositionally biased region" description="Gly residues" evidence="7">
    <location>
        <begin position="535"/>
        <end position="546"/>
    </location>
</feature>
<proteinExistence type="inferred from homology"/>
<feature type="compositionally biased region" description="Low complexity" evidence="7">
    <location>
        <begin position="29"/>
        <end position="81"/>
    </location>
</feature>
<feature type="region of interest" description="Disordered" evidence="7">
    <location>
        <begin position="2193"/>
        <end position="2278"/>
    </location>
</feature>
<feature type="region of interest" description="Disordered" evidence="7">
    <location>
        <begin position="1742"/>
        <end position="2053"/>
    </location>
</feature>
<evidence type="ECO:0000259" key="9">
    <source>
        <dbReference type="Pfam" id="PF12932"/>
    </source>
</evidence>
<feature type="region of interest" description="Disordered" evidence="7">
    <location>
        <begin position="1"/>
        <end position="823"/>
    </location>
</feature>
<dbReference type="PANTHER" id="PTHR13402:SF6">
    <property type="entry name" value="SECRETORY 16, ISOFORM I"/>
    <property type="match status" value="1"/>
</dbReference>
<feature type="domain" description="Sec16 central conserved" evidence="9">
    <location>
        <begin position="1215"/>
        <end position="1312"/>
    </location>
</feature>
<evidence type="ECO:0000259" key="8">
    <source>
        <dbReference type="Pfam" id="PF12931"/>
    </source>
</evidence>
<feature type="compositionally biased region" description="Basic and acidic residues" evidence="7">
    <location>
        <begin position="696"/>
        <end position="711"/>
    </location>
</feature>
<name>A0AAV4DNC0_9GAST</name>
<evidence type="ECO:0000313" key="10">
    <source>
        <dbReference type="EMBL" id="GFO45592.1"/>
    </source>
</evidence>
<evidence type="ECO:0000256" key="7">
    <source>
        <dbReference type="SAM" id="MobiDB-lite"/>
    </source>
</evidence>
<dbReference type="CDD" id="cd09233">
    <property type="entry name" value="ACE1-Sec16-like"/>
    <property type="match status" value="1"/>
</dbReference>
<comment type="caution">
    <text evidence="10">The sequence shown here is derived from an EMBL/GenBank/DDBJ whole genome shotgun (WGS) entry which is preliminary data.</text>
</comment>
<feature type="compositionally biased region" description="Polar residues" evidence="7">
    <location>
        <begin position="656"/>
        <end position="680"/>
    </location>
</feature>
<dbReference type="PANTHER" id="PTHR13402">
    <property type="entry name" value="RGPR-RELATED"/>
    <property type="match status" value="1"/>
</dbReference>
<protein>
    <recommendedName>
        <fullName evidence="6">Protein transport protein sec16</fullName>
    </recommendedName>
</protein>
<keyword evidence="11" id="KW-1185">Reference proteome</keyword>
<feature type="compositionally biased region" description="Low complexity" evidence="7">
    <location>
        <begin position="1089"/>
        <end position="1106"/>
    </location>
</feature>
<keyword evidence="4 6" id="KW-0256">Endoplasmic reticulum</keyword>
<evidence type="ECO:0000313" key="11">
    <source>
        <dbReference type="Proteomes" id="UP000735302"/>
    </source>
</evidence>
<feature type="compositionally biased region" description="Basic and acidic residues" evidence="7">
    <location>
        <begin position="1014"/>
        <end position="1058"/>
    </location>
</feature>
<dbReference type="GO" id="GO:0016192">
    <property type="term" value="P:vesicle-mediated transport"/>
    <property type="evidence" value="ECO:0007669"/>
    <property type="project" value="UniProtKB-KW"/>
</dbReference>
<feature type="compositionally biased region" description="Low complexity" evidence="7">
    <location>
        <begin position="1744"/>
        <end position="1761"/>
    </location>
</feature>
<feature type="compositionally biased region" description="Polar residues" evidence="7">
    <location>
        <begin position="1875"/>
        <end position="1884"/>
    </location>
</feature>
<feature type="compositionally biased region" description="Basic and acidic residues" evidence="7">
    <location>
        <begin position="909"/>
        <end position="946"/>
    </location>
</feature>
<dbReference type="GO" id="GO:0015031">
    <property type="term" value="P:protein transport"/>
    <property type="evidence" value="ECO:0007669"/>
    <property type="project" value="UniProtKB-KW"/>
</dbReference>
<evidence type="ECO:0000256" key="5">
    <source>
        <dbReference type="ARBA" id="ARBA00022892"/>
    </source>
</evidence>
<feature type="domain" description="Sec16 Sec23-binding" evidence="8">
    <location>
        <begin position="1399"/>
        <end position="1582"/>
    </location>
</feature>
<feature type="compositionally biased region" description="Gly residues" evidence="7">
    <location>
        <begin position="2009"/>
        <end position="2019"/>
    </location>
</feature>
<feature type="compositionally biased region" description="Low complexity" evidence="7">
    <location>
        <begin position="192"/>
        <end position="207"/>
    </location>
</feature>
<feature type="compositionally biased region" description="Polar residues" evidence="7">
    <location>
        <begin position="736"/>
        <end position="747"/>
    </location>
</feature>
<feature type="compositionally biased region" description="Basic and acidic residues" evidence="7">
    <location>
        <begin position="954"/>
        <end position="1003"/>
    </location>
</feature>
<keyword evidence="5 6" id="KW-0931">ER-Golgi transport</keyword>
<feature type="compositionally biased region" description="Polar residues" evidence="7">
    <location>
        <begin position="850"/>
        <end position="874"/>
    </location>
</feature>
<feature type="compositionally biased region" description="Low complexity" evidence="7">
    <location>
        <begin position="512"/>
        <end position="528"/>
    </location>
</feature>
<comment type="subcellular location">
    <subcellularLocation>
        <location evidence="1">Endoplasmic reticulum</location>
    </subcellularLocation>
    <subcellularLocation>
        <location evidence="6">Golgi apparatus membrane</location>
    </subcellularLocation>
</comment>
<reference evidence="10 11" key="1">
    <citation type="journal article" date="2021" name="Elife">
        <title>Chloroplast acquisition without the gene transfer in kleptoplastic sea slugs, Plakobranchus ocellatus.</title>
        <authorList>
            <person name="Maeda T."/>
            <person name="Takahashi S."/>
            <person name="Yoshida T."/>
            <person name="Shimamura S."/>
            <person name="Takaki Y."/>
            <person name="Nagai Y."/>
            <person name="Toyoda A."/>
            <person name="Suzuki Y."/>
            <person name="Arimoto A."/>
            <person name="Ishii H."/>
            <person name="Satoh N."/>
            <person name="Nishiyama T."/>
            <person name="Hasebe M."/>
            <person name="Maruyama T."/>
            <person name="Minagawa J."/>
            <person name="Obokata J."/>
            <person name="Shigenobu S."/>
        </authorList>
    </citation>
    <scope>NUCLEOTIDE SEQUENCE [LARGE SCALE GENOMIC DNA]</scope>
</reference>
<dbReference type="GO" id="GO:0070973">
    <property type="term" value="P:protein localization to endoplasmic reticulum exit site"/>
    <property type="evidence" value="ECO:0007669"/>
    <property type="project" value="TreeGrafter"/>
</dbReference>
<accession>A0AAV4DNC0</accession>
<dbReference type="Pfam" id="PF12931">
    <property type="entry name" value="TPR_Sec16"/>
    <property type="match status" value="1"/>
</dbReference>
<feature type="region of interest" description="Disordered" evidence="7">
    <location>
        <begin position="849"/>
        <end position="1058"/>
    </location>
</feature>
<feature type="compositionally biased region" description="Basic and acidic residues" evidence="7">
    <location>
        <begin position="875"/>
        <end position="899"/>
    </location>
</feature>
<feature type="compositionally biased region" description="Polar residues" evidence="7">
    <location>
        <begin position="83"/>
        <end position="108"/>
    </location>
</feature>
<feature type="compositionally biased region" description="Polar residues" evidence="7">
    <location>
        <begin position="1762"/>
        <end position="1776"/>
    </location>
</feature>
<feature type="compositionally biased region" description="Basic residues" evidence="7">
    <location>
        <begin position="1778"/>
        <end position="1794"/>
    </location>
</feature>
<feature type="compositionally biased region" description="Polar residues" evidence="7">
    <location>
        <begin position="171"/>
        <end position="185"/>
    </location>
</feature>
<feature type="compositionally biased region" description="Low complexity" evidence="7">
    <location>
        <begin position="611"/>
        <end position="632"/>
    </location>
</feature>
<feature type="compositionally biased region" description="Basic and acidic residues" evidence="7">
    <location>
        <begin position="768"/>
        <end position="785"/>
    </location>
</feature>
<evidence type="ECO:0000256" key="6">
    <source>
        <dbReference type="RuleBase" id="RU364101"/>
    </source>
</evidence>
<evidence type="ECO:0000256" key="4">
    <source>
        <dbReference type="ARBA" id="ARBA00022824"/>
    </source>
</evidence>
<feature type="compositionally biased region" description="Low complexity" evidence="7">
    <location>
        <begin position="221"/>
        <end position="255"/>
    </location>
</feature>
<dbReference type="GO" id="GO:0012507">
    <property type="term" value="C:ER to Golgi transport vesicle membrane"/>
    <property type="evidence" value="ECO:0007669"/>
    <property type="project" value="TreeGrafter"/>
</dbReference>
<feature type="compositionally biased region" description="Basic residues" evidence="7">
    <location>
        <begin position="794"/>
        <end position="808"/>
    </location>
</feature>
<feature type="compositionally biased region" description="Low complexity" evidence="7">
    <location>
        <begin position="559"/>
        <end position="573"/>
    </location>
</feature>
<keyword evidence="6" id="KW-0472">Membrane</keyword>
<organism evidence="10 11">
    <name type="scientific">Plakobranchus ocellatus</name>
    <dbReference type="NCBI Taxonomy" id="259542"/>
    <lineage>
        <taxon>Eukaryota</taxon>
        <taxon>Metazoa</taxon>
        <taxon>Spiralia</taxon>
        <taxon>Lophotrochozoa</taxon>
        <taxon>Mollusca</taxon>
        <taxon>Gastropoda</taxon>
        <taxon>Heterobranchia</taxon>
        <taxon>Euthyneura</taxon>
        <taxon>Panpulmonata</taxon>
        <taxon>Sacoglossa</taxon>
        <taxon>Placobranchoidea</taxon>
        <taxon>Plakobranchidae</taxon>
        <taxon>Plakobranchus</taxon>
    </lineage>
</organism>
<feature type="compositionally biased region" description="Low complexity" evidence="7">
    <location>
        <begin position="2020"/>
        <end position="2029"/>
    </location>
</feature>
<feature type="compositionally biased region" description="Polar residues" evidence="7">
    <location>
        <begin position="384"/>
        <end position="397"/>
    </location>
</feature>
<dbReference type="Proteomes" id="UP000735302">
    <property type="component" value="Unassembled WGS sequence"/>
</dbReference>